<dbReference type="InterPro" id="IPR036286">
    <property type="entry name" value="LexA/Signal_pep-like_sf"/>
</dbReference>
<name>A0A382LGM3_9ZZZZ</name>
<dbReference type="EMBL" id="UINC01086494">
    <property type="protein sequence ID" value="SVC35015.1"/>
    <property type="molecule type" value="Genomic_DNA"/>
</dbReference>
<accession>A0A382LGM3</accession>
<dbReference type="GO" id="GO:0016020">
    <property type="term" value="C:membrane"/>
    <property type="evidence" value="ECO:0007669"/>
    <property type="project" value="InterPro"/>
</dbReference>
<dbReference type="SUPFAM" id="SSF51306">
    <property type="entry name" value="LexA/Signal peptidase"/>
    <property type="match status" value="1"/>
</dbReference>
<dbReference type="AlphaFoldDB" id="A0A382LGM3"/>
<dbReference type="GO" id="GO:0006465">
    <property type="term" value="P:signal peptide processing"/>
    <property type="evidence" value="ECO:0007669"/>
    <property type="project" value="InterPro"/>
</dbReference>
<dbReference type="Gene3D" id="2.10.109.10">
    <property type="entry name" value="Umud Fragment, subunit A"/>
    <property type="match status" value="1"/>
</dbReference>
<gene>
    <name evidence="3" type="ORF">METZ01_LOCUS287869</name>
</gene>
<feature type="domain" description="Peptidase S26" evidence="2">
    <location>
        <begin position="12"/>
        <end position="180"/>
    </location>
</feature>
<protein>
    <recommendedName>
        <fullName evidence="2">Peptidase S26 domain-containing protein</fullName>
    </recommendedName>
</protein>
<evidence type="ECO:0000256" key="1">
    <source>
        <dbReference type="ARBA" id="ARBA00009370"/>
    </source>
</evidence>
<reference evidence="3" key="1">
    <citation type="submission" date="2018-05" db="EMBL/GenBank/DDBJ databases">
        <authorList>
            <person name="Lanie J.A."/>
            <person name="Ng W.-L."/>
            <person name="Kazmierczak K.M."/>
            <person name="Andrzejewski T.M."/>
            <person name="Davidsen T.M."/>
            <person name="Wayne K.J."/>
            <person name="Tettelin H."/>
            <person name="Glass J.I."/>
            <person name="Rusch D."/>
            <person name="Podicherti R."/>
            <person name="Tsui H.-C.T."/>
            <person name="Winkler M.E."/>
        </authorList>
    </citation>
    <scope>NUCLEOTIDE SEQUENCE</scope>
</reference>
<sequence>MNSKLSKTLNEIRSLATLVLIIFLLKVTIVEAYIVPTGSMENTIMTGDFLIGSRFNYGMRTPDWIGVPYTDKGFNIPHIRFPGFKKPEQGDIIIFKYPRDPIYKYVKRCIAIPGDKIRIEDRIVFVNDTEYPLPDNGKFIHQKLPAEYNQRELFLPDRGNKDFFKTVQIPQKGDIFSINDSTNWRYLLPIVLSDGHRASLKSGEKIFSFTLIDPNDVFRRKGTQSIFSEYFPKGNYINPWSWSINESDFQFLHIDG</sequence>
<organism evidence="3">
    <name type="scientific">marine metagenome</name>
    <dbReference type="NCBI Taxonomy" id="408172"/>
    <lineage>
        <taxon>unclassified sequences</taxon>
        <taxon>metagenomes</taxon>
        <taxon>ecological metagenomes</taxon>
    </lineage>
</organism>
<dbReference type="Pfam" id="PF10502">
    <property type="entry name" value="Peptidase_S26"/>
    <property type="match status" value="1"/>
</dbReference>
<evidence type="ECO:0000313" key="3">
    <source>
        <dbReference type="EMBL" id="SVC35015.1"/>
    </source>
</evidence>
<dbReference type="PRINTS" id="PR00727">
    <property type="entry name" value="LEADERPTASE"/>
</dbReference>
<evidence type="ECO:0000259" key="2">
    <source>
        <dbReference type="Pfam" id="PF10502"/>
    </source>
</evidence>
<comment type="similarity">
    <text evidence="1">Belongs to the peptidase S26 family.</text>
</comment>
<dbReference type="GO" id="GO:0004252">
    <property type="term" value="F:serine-type endopeptidase activity"/>
    <property type="evidence" value="ECO:0007669"/>
    <property type="project" value="InterPro"/>
</dbReference>
<dbReference type="NCBIfam" id="TIGR02227">
    <property type="entry name" value="sigpep_I_bact"/>
    <property type="match status" value="1"/>
</dbReference>
<dbReference type="PANTHER" id="PTHR43390:SF1">
    <property type="entry name" value="CHLOROPLAST PROCESSING PEPTIDASE"/>
    <property type="match status" value="1"/>
</dbReference>
<dbReference type="PANTHER" id="PTHR43390">
    <property type="entry name" value="SIGNAL PEPTIDASE I"/>
    <property type="match status" value="1"/>
</dbReference>
<dbReference type="InterPro" id="IPR000223">
    <property type="entry name" value="Pept_S26A_signal_pept_1"/>
</dbReference>
<proteinExistence type="inferred from homology"/>
<dbReference type="InterPro" id="IPR019533">
    <property type="entry name" value="Peptidase_S26"/>
</dbReference>
<feature type="non-terminal residue" evidence="3">
    <location>
        <position position="256"/>
    </location>
</feature>
<dbReference type="CDD" id="cd06530">
    <property type="entry name" value="S26_SPase_I"/>
    <property type="match status" value="1"/>
</dbReference>